<organism evidence="1">
    <name type="scientific">Arundo donax</name>
    <name type="common">Giant reed</name>
    <name type="synonym">Donax arundinaceus</name>
    <dbReference type="NCBI Taxonomy" id="35708"/>
    <lineage>
        <taxon>Eukaryota</taxon>
        <taxon>Viridiplantae</taxon>
        <taxon>Streptophyta</taxon>
        <taxon>Embryophyta</taxon>
        <taxon>Tracheophyta</taxon>
        <taxon>Spermatophyta</taxon>
        <taxon>Magnoliopsida</taxon>
        <taxon>Liliopsida</taxon>
        <taxon>Poales</taxon>
        <taxon>Poaceae</taxon>
        <taxon>PACMAD clade</taxon>
        <taxon>Arundinoideae</taxon>
        <taxon>Arundineae</taxon>
        <taxon>Arundo</taxon>
    </lineage>
</organism>
<dbReference type="EMBL" id="GBRH01180533">
    <property type="protein sequence ID" value="JAE17363.1"/>
    <property type="molecule type" value="Transcribed_RNA"/>
</dbReference>
<evidence type="ECO:0000313" key="1">
    <source>
        <dbReference type="EMBL" id="JAE17363.1"/>
    </source>
</evidence>
<name>A0A0A9G9H7_ARUDO</name>
<protein>
    <submittedName>
        <fullName evidence="1">Uncharacterized protein</fullName>
    </submittedName>
</protein>
<sequence>MSTSETCITIYKYENYRSLKYGMFGYRPKLLPL</sequence>
<reference evidence="1" key="2">
    <citation type="journal article" date="2015" name="Data Brief">
        <title>Shoot transcriptome of the giant reed, Arundo donax.</title>
        <authorList>
            <person name="Barrero R.A."/>
            <person name="Guerrero F.D."/>
            <person name="Moolhuijzen P."/>
            <person name="Goolsby J.A."/>
            <person name="Tidwell J."/>
            <person name="Bellgard S.E."/>
            <person name="Bellgard M.I."/>
        </authorList>
    </citation>
    <scope>NUCLEOTIDE SEQUENCE</scope>
    <source>
        <tissue evidence="1">Shoot tissue taken approximately 20 cm above the soil surface</tissue>
    </source>
</reference>
<accession>A0A0A9G9H7</accession>
<proteinExistence type="predicted"/>
<dbReference type="AlphaFoldDB" id="A0A0A9G9H7"/>
<reference evidence="1" key="1">
    <citation type="submission" date="2014-09" db="EMBL/GenBank/DDBJ databases">
        <authorList>
            <person name="Magalhaes I.L.F."/>
            <person name="Oliveira U."/>
            <person name="Santos F.R."/>
            <person name="Vidigal T.H.D.A."/>
            <person name="Brescovit A.D."/>
            <person name="Santos A.J."/>
        </authorList>
    </citation>
    <scope>NUCLEOTIDE SEQUENCE</scope>
    <source>
        <tissue evidence="1">Shoot tissue taken approximately 20 cm above the soil surface</tissue>
    </source>
</reference>